<comment type="caution">
    <text evidence="6">The sequence shown here is derived from an EMBL/GenBank/DDBJ whole genome shotgun (WGS) entry which is preliminary data.</text>
</comment>
<dbReference type="Gene3D" id="3.40.50.2300">
    <property type="match status" value="2"/>
</dbReference>
<feature type="domain" description="HTH lacI-type" evidence="5">
    <location>
        <begin position="2"/>
        <end position="56"/>
    </location>
</feature>
<dbReference type="PANTHER" id="PTHR30146:SF109">
    <property type="entry name" value="HTH-TYPE TRANSCRIPTIONAL REGULATOR GALS"/>
    <property type="match status" value="1"/>
</dbReference>
<dbReference type="Pfam" id="PF00356">
    <property type="entry name" value="LacI"/>
    <property type="match status" value="1"/>
</dbReference>
<evidence type="ECO:0000313" key="6">
    <source>
        <dbReference type="EMBL" id="MCG2623024.1"/>
    </source>
</evidence>
<reference evidence="6" key="1">
    <citation type="submission" date="2022-01" db="EMBL/GenBank/DDBJ databases">
        <authorList>
            <person name="Jo J.-H."/>
            <person name="Im W.-T."/>
        </authorList>
    </citation>
    <scope>NUCLEOTIDE SEQUENCE</scope>
    <source>
        <strain evidence="6">I2-34</strain>
    </source>
</reference>
<dbReference type="InterPro" id="IPR000843">
    <property type="entry name" value="HTH_LacI"/>
</dbReference>
<keyword evidence="2" id="KW-0238">DNA-binding</keyword>
<organism evidence="6 7">
    <name type="scientific">Arthrobacter hankyongi</name>
    <dbReference type="NCBI Taxonomy" id="2904801"/>
    <lineage>
        <taxon>Bacteria</taxon>
        <taxon>Bacillati</taxon>
        <taxon>Actinomycetota</taxon>
        <taxon>Actinomycetes</taxon>
        <taxon>Micrococcales</taxon>
        <taxon>Micrococcaceae</taxon>
        <taxon>Arthrobacter</taxon>
    </lineage>
</organism>
<evidence type="ECO:0000256" key="1">
    <source>
        <dbReference type="ARBA" id="ARBA00023015"/>
    </source>
</evidence>
<dbReference type="CDD" id="cd06267">
    <property type="entry name" value="PBP1_LacI_sugar_binding-like"/>
    <property type="match status" value="1"/>
</dbReference>
<evidence type="ECO:0000313" key="7">
    <source>
        <dbReference type="Proteomes" id="UP001165368"/>
    </source>
</evidence>
<dbReference type="Proteomes" id="UP001165368">
    <property type="component" value="Unassembled WGS sequence"/>
</dbReference>
<gene>
    <name evidence="6" type="ORF">LVY72_14065</name>
</gene>
<accession>A0ABS9L984</accession>
<dbReference type="PROSITE" id="PS00356">
    <property type="entry name" value="HTH_LACI_1"/>
    <property type="match status" value="1"/>
</dbReference>
<name>A0ABS9L984_9MICC</name>
<dbReference type="Pfam" id="PF13377">
    <property type="entry name" value="Peripla_BP_3"/>
    <property type="match status" value="1"/>
</dbReference>
<feature type="compositionally biased region" description="Low complexity" evidence="4">
    <location>
        <begin position="334"/>
        <end position="348"/>
    </location>
</feature>
<evidence type="ECO:0000256" key="4">
    <source>
        <dbReference type="SAM" id="MobiDB-lite"/>
    </source>
</evidence>
<dbReference type="SUPFAM" id="SSF47413">
    <property type="entry name" value="lambda repressor-like DNA-binding domains"/>
    <property type="match status" value="1"/>
</dbReference>
<dbReference type="RefSeq" id="WP_237821920.1">
    <property type="nucleotide sequence ID" value="NZ_JAKLTQ010000010.1"/>
</dbReference>
<dbReference type="SMART" id="SM00354">
    <property type="entry name" value="HTH_LACI"/>
    <property type="match status" value="1"/>
</dbReference>
<dbReference type="CDD" id="cd01392">
    <property type="entry name" value="HTH_LacI"/>
    <property type="match status" value="1"/>
</dbReference>
<dbReference type="PROSITE" id="PS50932">
    <property type="entry name" value="HTH_LACI_2"/>
    <property type="match status" value="1"/>
</dbReference>
<dbReference type="SUPFAM" id="SSF53822">
    <property type="entry name" value="Periplasmic binding protein-like I"/>
    <property type="match status" value="1"/>
</dbReference>
<dbReference type="InterPro" id="IPR028082">
    <property type="entry name" value="Peripla_BP_I"/>
</dbReference>
<feature type="region of interest" description="Disordered" evidence="4">
    <location>
        <begin position="327"/>
        <end position="348"/>
    </location>
</feature>
<evidence type="ECO:0000259" key="5">
    <source>
        <dbReference type="PROSITE" id="PS50932"/>
    </source>
</evidence>
<proteinExistence type="predicted"/>
<dbReference type="Gene3D" id="1.10.260.40">
    <property type="entry name" value="lambda repressor-like DNA-binding domains"/>
    <property type="match status" value="1"/>
</dbReference>
<protein>
    <submittedName>
        <fullName evidence="6">LacI family transcriptional regulator</fullName>
    </submittedName>
</protein>
<keyword evidence="1" id="KW-0805">Transcription regulation</keyword>
<keyword evidence="7" id="KW-1185">Reference proteome</keyword>
<keyword evidence="3" id="KW-0804">Transcription</keyword>
<dbReference type="InterPro" id="IPR046335">
    <property type="entry name" value="LacI/GalR-like_sensor"/>
</dbReference>
<evidence type="ECO:0000256" key="2">
    <source>
        <dbReference type="ARBA" id="ARBA00023125"/>
    </source>
</evidence>
<sequence length="348" mass="36885">MVSIADVASLAGVSPTTVSHAISGKRKVSDKVRRRVEAAMAELGYLPHRAAQNLALGTTRIIALLVPDIGNEFFAVLAKGAEEIASSRGYNILLCNTGFNHEREVLYLEMLRGRAVDGVIYAAGAEMTGRELTRLLGAIPLVHVDEEIEDSQTVAVVSDNTAGGRLVADHLLAHGHRRALILAGEAHLISSTQRVEGFLSVWNRAGGSAEISRGTMTIEGGTAAFRQHSRDILDKDMTAVFAINDLMAHAAIQELRSLGLRVPEDVSVVGFDDISLAARSHPSITSVRQDITGLGAAAVEVLLDSLEHKSAMEPHREVLPVTLVMRESSGRSRTGPGTVAAAAGTADA</sequence>
<evidence type="ECO:0000256" key="3">
    <source>
        <dbReference type="ARBA" id="ARBA00023163"/>
    </source>
</evidence>
<dbReference type="PANTHER" id="PTHR30146">
    <property type="entry name" value="LACI-RELATED TRANSCRIPTIONAL REPRESSOR"/>
    <property type="match status" value="1"/>
</dbReference>
<dbReference type="EMBL" id="JAKLTQ010000010">
    <property type="protein sequence ID" value="MCG2623024.1"/>
    <property type="molecule type" value="Genomic_DNA"/>
</dbReference>
<dbReference type="InterPro" id="IPR010982">
    <property type="entry name" value="Lambda_DNA-bd_dom_sf"/>
</dbReference>